<dbReference type="InterPro" id="IPR024836">
    <property type="entry name" value="JAKMIP"/>
</dbReference>
<dbReference type="Proteomes" id="UP000838878">
    <property type="component" value="Chromosome 14"/>
</dbReference>
<organism evidence="3 4">
    <name type="scientific">Brenthis ino</name>
    <name type="common">lesser marbled fritillary</name>
    <dbReference type="NCBI Taxonomy" id="405034"/>
    <lineage>
        <taxon>Eukaryota</taxon>
        <taxon>Metazoa</taxon>
        <taxon>Ecdysozoa</taxon>
        <taxon>Arthropoda</taxon>
        <taxon>Hexapoda</taxon>
        <taxon>Insecta</taxon>
        <taxon>Pterygota</taxon>
        <taxon>Neoptera</taxon>
        <taxon>Endopterygota</taxon>
        <taxon>Lepidoptera</taxon>
        <taxon>Glossata</taxon>
        <taxon>Ditrysia</taxon>
        <taxon>Papilionoidea</taxon>
        <taxon>Nymphalidae</taxon>
        <taxon>Heliconiinae</taxon>
        <taxon>Argynnini</taxon>
        <taxon>Brenthis</taxon>
    </lineage>
</organism>
<gene>
    <name evidence="3" type="ORF">BINO364_LOCUS6151</name>
</gene>
<dbReference type="PANTHER" id="PTHR18935:SF8">
    <property type="entry name" value="GOLGIN SUBFAMILY A MEMBER 4-LIKE ISOFORM X1"/>
    <property type="match status" value="1"/>
</dbReference>
<evidence type="ECO:0000313" key="4">
    <source>
        <dbReference type="Proteomes" id="UP000838878"/>
    </source>
</evidence>
<feature type="compositionally biased region" description="Basic and acidic residues" evidence="2">
    <location>
        <begin position="188"/>
        <end position="221"/>
    </location>
</feature>
<protein>
    <submittedName>
        <fullName evidence="3">Uncharacterized protein</fullName>
    </submittedName>
</protein>
<dbReference type="OrthoDB" id="6424487at2759"/>
<proteinExistence type="predicted"/>
<dbReference type="GO" id="GO:0019900">
    <property type="term" value="F:kinase binding"/>
    <property type="evidence" value="ECO:0007669"/>
    <property type="project" value="InterPro"/>
</dbReference>
<dbReference type="PANTHER" id="PTHR18935">
    <property type="entry name" value="GOLGIN SUBFAMILY A MEMBER 4-LIKE ISOFORM X1"/>
    <property type="match status" value="1"/>
</dbReference>
<keyword evidence="4" id="KW-1185">Reference proteome</keyword>
<name>A0A8J9UGE1_9NEOP</name>
<keyword evidence="1" id="KW-0175">Coiled coil</keyword>
<feature type="region of interest" description="Disordered" evidence="2">
    <location>
        <begin position="292"/>
        <end position="345"/>
    </location>
</feature>
<dbReference type="EMBL" id="OV170234">
    <property type="protein sequence ID" value="CAH0719856.1"/>
    <property type="molecule type" value="Genomic_DNA"/>
</dbReference>
<feature type="region of interest" description="Disordered" evidence="2">
    <location>
        <begin position="175"/>
        <end position="239"/>
    </location>
</feature>
<sequence length="1313" mass="149178">MEEHKRTVDEAFLNKLKGLVERLRLENVNLKKSLDIERGEVRALKARHESTIRNLKTECKKKEDLLEKQLRTVTKSEKVEEPLGNNKMVELKKLATEIQSLKAANKGLQEKLKVAQAAECARAAELRAQVAKHNALENAARRDARAQCHKLLEEIKSKERVIIQLRREAARTASNEQAQRMECGTIDFGRKRGDQTKEKSNREDLKTDIQHRKESFYREAPSDEDSAVSSAPASLSPQPLNEMWSCGQCRSAAERAALAARECTRLSDALRDARDQLELMEFRLLELEDASPDKGARDNLTDSDSGCVSPGSRIKDSASPELKRMDSGYKSPHTPSSPCNPRRHLSHDDFKDDFAKAQVLADVLERNSETSDSLKSNPVKDHLEQMILNAASAEDRSCLEQVLMMLYNFQALSSSVSEDECYQAKPKRICDLRLKSDIDILSHKTHKAIATVTPYQQKGYKSDSLESLCEERKPNNILQESGIFEGVETESRGTQTEESFEYSGELNTEIQRLNSIREKLEKQGVRNRNLNDGDSLECKCVKLGKKHKQYYERRLKFLEGKISIYEAAQDVKESKLAQRLQKEFLLENRIQELETQLLELQDKYERLEEECCELEEIENDTRLHWQQLEMDYELCSAQLRDMTEQRECSRGHAERLAADLAARDCALRARENELLSRLQSLERAVPALIAWNVLRAVGFNMSCGTQKALMHRMSPLAPDAKAAIEQIKQQREQCGTVAVCESVGGSQVTELQMQIHQLISEKRDIEKQTSQVKKVLEDKVKSLEEELEIAKRQVTAAMCGAEVKKDKIEEKIEELEDKIKKEKQNEQLPIDPQTQAKIQELLASEQELRSRIAELERREAAYLEMLTQADDMWADMEGGYKKRIEEAVNTETNLRGKVKKLEAERDQWKNCFEPLKKKLREIEESESGMRIALEKAERDAKTLKIQNNNLNTLFGKADAEAKKAEATVKALESKFKKEIDHLRKTNKQLDEDLKSHRELSKKTEASFMGDLECIRKELSRACKNNQELEVTNSELKEEVESLEKQLALTQKALNQCKRKCDDKVKTMSHELSIKTEELEELRSEMRQSFNASRIDLKPEKTEYVDEGYSIYTAIPKKTDYNRMHHSMSYITESHCSCPALRNQLVSQLIEDLFDRIHNTVDEDLTKLCKEIMPVNGKVTDENKAKITNYLLMAISKELIRSIGDADAKTDSEEWQRSALGAQCAATAAARSPGNAGVVRGAARLASVACACAAARLCAAAPRARRAVRECQEEVLEHGDVKIMEEQLANAIESIVNCPSCALGTNAIVWSTDV</sequence>
<feature type="coiled-coil region" evidence="1">
    <location>
        <begin position="13"/>
        <end position="168"/>
    </location>
</feature>
<feature type="compositionally biased region" description="Basic and acidic residues" evidence="2">
    <location>
        <begin position="313"/>
        <end position="327"/>
    </location>
</feature>
<feature type="compositionally biased region" description="Low complexity" evidence="2">
    <location>
        <begin position="227"/>
        <end position="239"/>
    </location>
</feature>
<evidence type="ECO:0000256" key="2">
    <source>
        <dbReference type="SAM" id="MobiDB-lite"/>
    </source>
</evidence>
<accession>A0A8J9UGE1</accession>
<feature type="coiled-coil region" evidence="1">
    <location>
        <begin position="748"/>
        <end position="1084"/>
    </location>
</feature>
<feature type="coiled-coil region" evidence="1">
    <location>
        <begin position="583"/>
        <end position="620"/>
    </location>
</feature>
<evidence type="ECO:0000256" key="1">
    <source>
        <dbReference type="SAM" id="Coils"/>
    </source>
</evidence>
<reference evidence="3" key="1">
    <citation type="submission" date="2021-12" db="EMBL/GenBank/DDBJ databases">
        <authorList>
            <person name="Martin H S."/>
        </authorList>
    </citation>
    <scope>NUCLEOTIDE SEQUENCE</scope>
</reference>
<feature type="non-terminal residue" evidence="3">
    <location>
        <position position="1313"/>
    </location>
</feature>
<dbReference type="GO" id="GO:0008017">
    <property type="term" value="F:microtubule binding"/>
    <property type="evidence" value="ECO:0007669"/>
    <property type="project" value="InterPro"/>
</dbReference>
<evidence type="ECO:0000313" key="3">
    <source>
        <dbReference type="EMBL" id="CAH0719856.1"/>
    </source>
</evidence>